<proteinExistence type="predicted"/>
<dbReference type="SMART" id="SM00530">
    <property type="entry name" value="HTH_XRE"/>
    <property type="match status" value="1"/>
</dbReference>
<dbReference type="PROSITE" id="PS50943">
    <property type="entry name" value="HTH_CROC1"/>
    <property type="match status" value="1"/>
</dbReference>
<accession>A0A2S7LZI9</accession>
<gene>
    <name evidence="1" type="ORF">EU507_12410</name>
</gene>
<dbReference type="InterPro" id="IPR010982">
    <property type="entry name" value="Lambda_DNA-bd_dom_sf"/>
</dbReference>
<dbReference type="SUPFAM" id="SSF47413">
    <property type="entry name" value="lambda repressor-like DNA-binding domains"/>
    <property type="match status" value="1"/>
</dbReference>
<evidence type="ECO:0000313" key="1">
    <source>
        <dbReference type="EMBL" id="RYU31307.1"/>
    </source>
</evidence>
<dbReference type="EMBL" id="SEWT01000008">
    <property type="protein sequence ID" value="RYU31307.1"/>
    <property type="molecule type" value="Genomic_DNA"/>
</dbReference>
<protein>
    <submittedName>
        <fullName evidence="1">XRE family transcriptional regulator</fullName>
    </submittedName>
</protein>
<reference evidence="1 2" key="1">
    <citation type="submission" date="2019-02" db="EMBL/GenBank/DDBJ databases">
        <title>From farm to fork: dissemination of Tn554::fexA-optrA in linezolid-resistant Enterococcus faecalis clones from chicken feces and meat in Tunisia.</title>
        <authorList>
            <person name="Tedim A.P."/>
            <person name="Elghaieb H."/>
            <person name="Abbassi M.S."/>
            <person name="Novais C."/>
            <person name="Hassen A."/>
            <person name="Peixe L."/>
            <person name="Freitas A.R."/>
        </authorList>
    </citation>
    <scope>NUCLEOTIDE SEQUENCE [LARGE SCALE GENOMIC DNA]</scope>
    <source>
        <strain evidence="1 2">728T</strain>
    </source>
</reference>
<sequence>MIYEKIKKLAISNHVSINQIEKDLGFSSSTISKWNNSNPTSIKLKQVADYFGVSMEYLLEREKQEV</sequence>
<dbReference type="Pfam" id="PF12844">
    <property type="entry name" value="HTH_19"/>
    <property type="match status" value="1"/>
</dbReference>
<dbReference type="GO" id="GO:0003677">
    <property type="term" value="F:DNA binding"/>
    <property type="evidence" value="ECO:0007669"/>
    <property type="project" value="InterPro"/>
</dbReference>
<evidence type="ECO:0000313" key="2">
    <source>
        <dbReference type="Proteomes" id="UP000292223"/>
    </source>
</evidence>
<dbReference type="AlphaFoldDB" id="A0A2S7LZI9"/>
<dbReference type="Gene3D" id="1.10.260.40">
    <property type="entry name" value="lambda repressor-like DNA-binding domains"/>
    <property type="match status" value="1"/>
</dbReference>
<dbReference type="InterPro" id="IPR001387">
    <property type="entry name" value="Cro/C1-type_HTH"/>
</dbReference>
<name>A0A2S7LZI9_ENTFL</name>
<dbReference type="RefSeq" id="WP_104670933.1">
    <property type="nucleotide sequence ID" value="NZ_CP104856.1"/>
</dbReference>
<dbReference type="CDD" id="cd00093">
    <property type="entry name" value="HTH_XRE"/>
    <property type="match status" value="1"/>
</dbReference>
<comment type="caution">
    <text evidence="1">The sequence shown here is derived from an EMBL/GenBank/DDBJ whole genome shotgun (WGS) entry which is preliminary data.</text>
</comment>
<dbReference type="Proteomes" id="UP000292223">
    <property type="component" value="Unassembled WGS sequence"/>
</dbReference>
<organism evidence="1 2">
    <name type="scientific">Enterococcus faecalis</name>
    <name type="common">Streptococcus faecalis</name>
    <dbReference type="NCBI Taxonomy" id="1351"/>
    <lineage>
        <taxon>Bacteria</taxon>
        <taxon>Bacillati</taxon>
        <taxon>Bacillota</taxon>
        <taxon>Bacilli</taxon>
        <taxon>Lactobacillales</taxon>
        <taxon>Enterococcaceae</taxon>
        <taxon>Enterococcus</taxon>
    </lineage>
</organism>